<feature type="transmembrane region" description="Helical" evidence="1">
    <location>
        <begin position="132"/>
        <end position="151"/>
    </location>
</feature>
<keyword evidence="1" id="KW-1133">Transmembrane helix</keyword>
<feature type="transmembrane region" description="Helical" evidence="1">
    <location>
        <begin position="21"/>
        <end position="45"/>
    </location>
</feature>
<proteinExistence type="predicted"/>
<keyword evidence="1" id="KW-0472">Membrane</keyword>
<dbReference type="InterPro" id="IPR052710">
    <property type="entry name" value="CAAX_protease"/>
</dbReference>
<dbReference type="EMBL" id="VLNR01000039">
    <property type="protein sequence ID" value="TSE06895.1"/>
    <property type="molecule type" value="Genomic_DNA"/>
</dbReference>
<feature type="transmembrane region" description="Helical" evidence="1">
    <location>
        <begin position="99"/>
        <end position="120"/>
    </location>
</feature>
<dbReference type="InterPro" id="IPR003675">
    <property type="entry name" value="Rce1/LyrA-like_dom"/>
</dbReference>
<evidence type="ECO:0000313" key="4">
    <source>
        <dbReference type="Proteomes" id="UP000318833"/>
    </source>
</evidence>
<dbReference type="Pfam" id="PF02517">
    <property type="entry name" value="Rce1-like"/>
    <property type="match status" value="1"/>
</dbReference>
<dbReference type="AlphaFoldDB" id="A0A554VHC5"/>
<dbReference type="GO" id="GO:0080120">
    <property type="term" value="P:CAAX-box protein maturation"/>
    <property type="evidence" value="ECO:0007669"/>
    <property type="project" value="UniProtKB-ARBA"/>
</dbReference>
<protein>
    <submittedName>
        <fullName evidence="3">CPBP family intramembrane metalloprotease</fullName>
    </submittedName>
</protein>
<comment type="caution">
    <text evidence="3">The sequence shown here is derived from an EMBL/GenBank/DDBJ whole genome shotgun (WGS) entry which is preliminary data.</text>
</comment>
<feature type="transmembrane region" description="Helical" evidence="1">
    <location>
        <begin position="57"/>
        <end position="78"/>
    </location>
</feature>
<keyword evidence="3" id="KW-0378">Hydrolase</keyword>
<name>A0A554VHC5_9FLAO</name>
<feature type="transmembrane region" description="Helical" evidence="1">
    <location>
        <begin position="195"/>
        <end position="215"/>
    </location>
</feature>
<organism evidence="3 4">
    <name type="scientific">Aquimarina algiphila</name>
    <dbReference type="NCBI Taxonomy" id="2047982"/>
    <lineage>
        <taxon>Bacteria</taxon>
        <taxon>Pseudomonadati</taxon>
        <taxon>Bacteroidota</taxon>
        <taxon>Flavobacteriia</taxon>
        <taxon>Flavobacteriales</taxon>
        <taxon>Flavobacteriaceae</taxon>
        <taxon>Aquimarina</taxon>
    </lineage>
</organism>
<dbReference type="GO" id="GO:0004175">
    <property type="term" value="F:endopeptidase activity"/>
    <property type="evidence" value="ECO:0007669"/>
    <property type="project" value="UniProtKB-ARBA"/>
</dbReference>
<evidence type="ECO:0000256" key="1">
    <source>
        <dbReference type="SAM" id="Phobius"/>
    </source>
</evidence>
<dbReference type="GO" id="GO:0008237">
    <property type="term" value="F:metallopeptidase activity"/>
    <property type="evidence" value="ECO:0007669"/>
    <property type="project" value="UniProtKB-KW"/>
</dbReference>
<accession>A0A554VHC5</accession>
<dbReference type="Proteomes" id="UP000318833">
    <property type="component" value="Unassembled WGS sequence"/>
</dbReference>
<feature type="transmembrane region" description="Helical" evidence="1">
    <location>
        <begin position="172"/>
        <end position="189"/>
    </location>
</feature>
<dbReference type="OrthoDB" id="2806188at2"/>
<dbReference type="RefSeq" id="WP_143917369.1">
    <property type="nucleotide sequence ID" value="NZ_CANMIK010000043.1"/>
</dbReference>
<feature type="transmembrane region" description="Helical" evidence="1">
    <location>
        <begin position="260"/>
        <end position="278"/>
    </location>
</feature>
<gene>
    <name evidence="3" type="ORF">FOF46_17640</name>
</gene>
<evidence type="ECO:0000313" key="3">
    <source>
        <dbReference type="EMBL" id="TSE06895.1"/>
    </source>
</evidence>
<keyword evidence="4" id="KW-1185">Reference proteome</keyword>
<keyword evidence="3" id="KW-0482">Metalloprotease</keyword>
<feature type="transmembrane region" description="Helical" evidence="1">
    <location>
        <begin position="222"/>
        <end position="240"/>
    </location>
</feature>
<dbReference type="PANTHER" id="PTHR36435:SF1">
    <property type="entry name" value="CAAX AMINO TERMINAL PROTEASE FAMILY PROTEIN"/>
    <property type="match status" value="1"/>
</dbReference>
<keyword evidence="1" id="KW-0812">Transmembrane</keyword>
<keyword evidence="3" id="KW-0645">Protease</keyword>
<reference evidence="3 4" key="1">
    <citation type="submission" date="2019-07" db="EMBL/GenBank/DDBJ databases">
        <title>The draft genome sequence of Aquimarina algiphila M91.</title>
        <authorList>
            <person name="Meng X."/>
        </authorList>
    </citation>
    <scope>NUCLEOTIDE SEQUENCE [LARGE SCALE GENOMIC DNA]</scope>
    <source>
        <strain evidence="3 4">M91</strain>
    </source>
</reference>
<dbReference type="PANTHER" id="PTHR36435">
    <property type="entry name" value="SLR1288 PROTEIN"/>
    <property type="match status" value="1"/>
</dbReference>
<sequence length="310" mass="35459">MYITQGRQGKLGMWKYLPIPIVFMGLMGFNYLAIKLMGIDIASIMEKEILTKGKNRFFAENMAFFVVLLGGLFFWVRYVHQQSLLSLTTSRKKVDWGRIFFIFILMASFIIISTLIVYFVTPENYEINFKPIPFLILTAIALILVPIQTSFEEYFFRGYLMQGLGLAFRNKWMPLFLTSILFGVMHIANPEVDKIGPILMIYYIGTGLFLGIITLMDEGIELALGFHAANNLVTVLLVTADWTALQTDSIFLDKSDPTSGYEILLPILVIFPMFLFILSKKYKWTGWKDKLFGSLNTFNNVQEEASGITE</sequence>
<feature type="domain" description="CAAX prenyl protease 2/Lysostaphin resistance protein A-like" evidence="2">
    <location>
        <begin position="135"/>
        <end position="233"/>
    </location>
</feature>
<evidence type="ECO:0000259" key="2">
    <source>
        <dbReference type="Pfam" id="PF02517"/>
    </source>
</evidence>
<dbReference type="GO" id="GO:0006508">
    <property type="term" value="P:proteolysis"/>
    <property type="evidence" value="ECO:0007669"/>
    <property type="project" value="UniProtKB-KW"/>
</dbReference>